<evidence type="ECO:0000256" key="6">
    <source>
        <dbReference type="SAM" id="SignalP"/>
    </source>
</evidence>
<evidence type="ECO:0000313" key="9">
    <source>
        <dbReference type="Proteomes" id="UP001230051"/>
    </source>
</evidence>
<keyword evidence="5" id="KW-1133">Transmembrane helix</keyword>
<dbReference type="InterPro" id="IPR052598">
    <property type="entry name" value="IgSF_CEA-related"/>
</dbReference>
<evidence type="ECO:0000256" key="3">
    <source>
        <dbReference type="ARBA" id="ARBA00023180"/>
    </source>
</evidence>
<protein>
    <recommendedName>
        <fullName evidence="7">Ig-like domain-containing protein</fullName>
    </recommendedName>
</protein>
<sequence>MGSFASFWVVLLLVAGESVSSDDDEEKFTVKDGIFTQCPNKKISSLSRWLSQRSEVNVSLWLLNYTELERNVWCEDDKDAECRGVPHSITLEVVSTPKKGKYKCVVWKNKEEKYKHGFTLIALRGAASHSNPVPEGSSLNLTCESWGLPEVQSWQWTHNSTVISGTSKYMNNAKLSTLTIGRLEKSDGGTYKCKPMFHQIVRNHSVFLDHNVTISGSDSTTPTVSTPTAGDLCLVDSVSGGVSCIVCSPLSVSLFSDPRTDTMVRIVVPVVLIILVLLGIGAFCLIKRKRSQAQGKTVNYS</sequence>
<dbReference type="Pfam" id="PF13927">
    <property type="entry name" value="Ig_3"/>
    <property type="match status" value="1"/>
</dbReference>
<evidence type="ECO:0000256" key="5">
    <source>
        <dbReference type="SAM" id="Phobius"/>
    </source>
</evidence>
<keyword evidence="4" id="KW-0393">Immunoglobulin domain</keyword>
<keyword evidence="5" id="KW-0812">Transmembrane</keyword>
<evidence type="ECO:0000256" key="2">
    <source>
        <dbReference type="ARBA" id="ARBA00023157"/>
    </source>
</evidence>
<dbReference type="PANTHER" id="PTHR44337:SF20">
    <property type="entry name" value="CARCINOEMBRYONIC ANTIGEN-RELATED CELL ADHESION MOLECULE 5-RELATED"/>
    <property type="match status" value="1"/>
</dbReference>
<evidence type="ECO:0000259" key="7">
    <source>
        <dbReference type="PROSITE" id="PS50835"/>
    </source>
</evidence>
<name>A0AAD8CKP5_ACIOX</name>
<evidence type="ECO:0000256" key="4">
    <source>
        <dbReference type="ARBA" id="ARBA00023319"/>
    </source>
</evidence>
<dbReference type="PANTHER" id="PTHR44337">
    <property type="entry name" value="CARCINOEMBRYONIC ANTIGEN-RELATED CELL ADHESION MOLECULE 8"/>
    <property type="match status" value="1"/>
</dbReference>
<accession>A0AAD8CKP5</accession>
<dbReference type="InterPro" id="IPR036179">
    <property type="entry name" value="Ig-like_dom_sf"/>
</dbReference>
<evidence type="ECO:0000313" key="8">
    <source>
        <dbReference type="EMBL" id="KAK1151837.1"/>
    </source>
</evidence>
<dbReference type="SUPFAM" id="SSF48726">
    <property type="entry name" value="Immunoglobulin"/>
    <property type="match status" value="1"/>
</dbReference>
<dbReference type="InterPro" id="IPR007110">
    <property type="entry name" value="Ig-like_dom"/>
</dbReference>
<keyword evidence="9" id="KW-1185">Reference proteome</keyword>
<comment type="caution">
    <text evidence="8">The sequence shown here is derived from an EMBL/GenBank/DDBJ whole genome shotgun (WGS) entry which is preliminary data.</text>
</comment>
<proteinExistence type="predicted"/>
<dbReference type="CDD" id="cd00096">
    <property type="entry name" value="Ig"/>
    <property type="match status" value="1"/>
</dbReference>
<dbReference type="AlphaFoldDB" id="A0AAD8CKP5"/>
<organism evidence="8 9">
    <name type="scientific">Acipenser oxyrinchus oxyrinchus</name>
    <dbReference type="NCBI Taxonomy" id="40147"/>
    <lineage>
        <taxon>Eukaryota</taxon>
        <taxon>Metazoa</taxon>
        <taxon>Chordata</taxon>
        <taxon>Craniata</taxon>
        <taxon>Vertebrata</taxon>
        <taxon>Euteleostomi</taxon>
        <taxon>Actinopterygii</taxon>
        <taxon>Chondrostei</taxon>
        <taxon>Acipenseriformes</taxon>
        <taxon>Acipenseridae</taxon>
        <taxon>Acipenser</taxon>
    </lineage>
</organism>
<feature type="signal peptide" evidence="6">
    <location>
        <begin position="1"/>
        <end position="21"/>
    </location>
</feature>
<feature type="domain" description="Ig-like" evidence="7">
    <location>
        <begin position="133"/>
        <end position="193"/>
    </location>
</feature>
<dbReference type="InterPro" id="IPR003599">
    <property type="entry name" value="Ig_sub"/>
</dbReference>
<keyword evidence="5" id="KW-0472">Membrane</keyword>
<feature type="transmembrane region" description="Helical" evidence="5">
    <location>
        <begin position="266"/>
        <end position="286"/>
    </location>
</feature>
<gene>
    <name evidence="8" type="ORF">AOXY_G32190</name>
</gene>
<dbReference type="SMART" id="SM00409">
    <property type="entry name" value="IG"/>
    <property type="match status" value="1"/>
</dbReference>
<dbReference type="Proteomes" id="UP001230051">
    <property type="component" value="Unassembled WGS sequence"/>
</dbReference>
<reference evidence="8" key="1">
    <citation type="submission" date="2022-02" db="EMBL/GenBank/DDBJ databases">
        <title>Atlantic sturgeon de novo genome assembly.</title>
        <authorList>
            <person name="Stock M."/>
            <person name="Klopp C."/>
            <person name="Guiguen Y."/>
            <person name="Cabau C."/>
            <person name="Parinello H."/>
            <person name="Santidrian Yebra-Pimentel E."/>
            <person name="Kuhl H."/>
            <person name="Dirks R.P."/>
            <person name="Guessner J."/>
            <person name="Wuertz S."/>
            <person name="Du K."/>
            <person name="Schartl M."/>
        </authorList>
    </citation>
    <scope>NUCLEOTIDE SEQUENCE</scope>
    <source>
        <strain evidence="8">STURGEONOMICS-FGT-2020</strain>
        <tissue evidence="8">Whole blood</tissue>
    </source>
</reference>
<dbReference type="PROSITE" id="PS50835">
    <property type="entry name" value="IG_LIKE"/>
    <property type="match status" value="1"/>
</dbReference>
<dbReference type="InterPro" id="IPR013783">
    <property type="entry name" value="Ig-like_fold"/>
</dbReference>
<evidence type="ECO:0000256" key="1">
    <source>
        <dbReference type="ARBA" id="ARBA00022729"/>
    </source>
</evidence>
<dbReference type="EMBL" id="JAGXEW010000050">
    <property type="protein sequence ID" value="KAK1151837.1"/>
    <property type="molecule type" value="Genomic_DNA"/>
</dbReference>
<keyword evidence="2" id="KW-1015">Disulfide bond</keyword>
<dbReference type="Gene3D" id="2.60.40.10">
    <property type="entry name" value="Immunoglobulins"/>
    <property type="match status" value="1"/>
</dbReference>
<keyword evidence="1 6" id="KW-0732">Signal</keyword>
<keyword evidence="3" id="KW-0325">Glycoprotein</keyword>
<feature type="chain" id="PRO_5042179634" description="Ig-like domain-containing protein" evidence="6">
    <location>
        <begin position="22"/>
        <end position="301"/>
    </location>
</feature>